<dbReference type="InterPro" id="IPR010982">
    <property type="entry name" value="Lambda_DNA-bd_dom_sf"/>
</dbReference>
<dbReference type="SUPFAM" id="SSF47413">
    <property type="entry name" value="lambda repressor-like DNA-binding domains"/>
    <property type="match status" value="1"/>
</dbReference>
<dbReference type="GO" id="GO:0003677">
    <property type="term" value="F:DNA binding"/>
    <property type="evidence" value="ECO:0007669"/>
    <property type="project" value="InterPro"/>
</dbReference>
<sequence>MTNVYPVKTLSHLRPFLIGFRKSRGLTQRAVAEQLGVSQQTYARLEANPASVSFTRLFRVFTALGVELTLSSEPCYTRISHSKTKSDFKNSPARKEKW</sequence>
<organism evidence="2">
    <name type="scientific">Salmonella newport</name>
    <dbReference type="NCBI Taxonomy" id="108619"/>
    <lineage>
        <taxon>Bacteria</taxon>
        <taxon>Pseudomonadati</taxon>
        <taxon>Pseudomonadota</taxon>
        <taxon>Gammaproteobacteria</taxon>
        <taxon>Enterobacterales</taxon>
        <taxon>Enterobacteriaceae</taxon>
        <taxon>Salmonella</taxon>
    </lineage>
</organism>
<dbReference type="CDD" id="cd00093">
    <property type="entry name" value="HTH_XRE"/>
    <property type="match status" value="1"/>
</dbReference>
<name>A0A735A5E1_SALNE</name>
<dbReference type="Gene3D" id="1.10.260.40">
    <property type="entry name" value="lambda repressor-like DNA-binding domains"/>
    <property type="match status" value="1"/>
</dbReference>
<accession>A0A735A5E1</accession>
<dbReference type="AlphaFoldDB" id="A0A735A5E1"/>
<evidence type="ECO:0000259" key="1">
    <source>
        <dbReference type="PROSITE" id="PS50943"/>
    </source>
</evidence>
<gene>
    <name evidence="2" type="ORF">G4K95_002041</name>
</gene>
<reference evidence="2" key="2">
    <citation type="submission" date="2018-07" db="EMBL/GenBank/DDBJ databases">
        <authorList>
            <consortium name="NCBI Pathogen Detection Project"/>
        </authorList>
    </citation>
    <scope>NUCLEOTIDE SEQUENCE</scope>
    <source>
        <strain evidence="2">10-4660</strain>
    </source>
</reference>
<dbReference type="PROSITE" id="PS50943">
    <property type="entry name" value="HTH_CROC1"/>
    <property type="match status" value="1"/>
</dbReference>
<dbReference type="InterPro" id="IPR001387">
    <property type="entry name" value="Cro/C1-type_HTH"/>
</dbReference>
<dbReference type="Pfam" id="PF01381">
    <property type="entry name" value="HTH_3"/>
    <property type="match status" value="1"/>
</dbReference>
<evidence type="ECO:0000313" key="2">
    <source>
        <dbReference type="EMBL" id="HAE6741722.1"/>
    </source>
</evidence>
<dbReference type="SMART" id="SM00530">
    <property type="entry name" value="HTH_XRE"/>
    <property type="match status" value="1"/>
</dbReference>
<comment type="caution">
    <text evidence="2">The sequence shown here is derived from an EMBL/GenBank/DDBJ whole genome shotgun (WGS) entry which is preliminary data.</text>
</comment>
<protein>
    <submittedName>
        <fullName evidence="2">Helix-turn-helix transcriptional regulator</fullName>
    </submittedName>
</protein>
<feature type="domain" description="HTH cro/C1-type" evidence="1">
    <location>
        <begin position="17"/>
        <end position="71"/>
    </location>
</feature>
<reference evidence="2" key="1">
    <citation type="journal article" date="2018" name="Genome Biol.">
        <title>SKESA: strategic k-mer extension for scrupulous assemblies.</title>
        <authorList>
            <person name="Souvorov A."/>
            <person name="Agarwala R."/>
            <person name="Lipman D.J."/>
        </authorList>
    </citation>
    <scope>NUCLEOTIDE SEQUENCE</scope>
    <source>
        <strain evidence="2">10-4660</strain>
    </source>
</reference>
<proteinExistence type="predicted"/>
<dbReference type="EMBL" id="DAASRP010000009">
    <property type="protein sequence ID" value="HAE6741722.1"/>
    <property type="molecule type" value="Genomic_DNA"/>
</dbReference>